<name>A0A395S207_FUSSP</name>
<keyword evidence="2" id="KW-1185">Reference proteome</keyword>
<dbReference type="EMBL" id="PXOF01000094">
    <property type="protein sequence ID" value="RGP66275.1"/>
    <property type="molecule type" value="Genomic_DNA"/>
</dbReference>
<dbReference type="Proteomes" id="UP000266152">
    <property type="component" value="Unassembled WGS sequence"/>
</dbReference>
<dbReference type="InterPro" id="IPR008949">
    <property type="entry name" value="Isoprenoid_synthase_dom_sf"/>
</dbReference>
<dbReference type="Gene3D" id="1.10.600.10">
    <property type="entry name" value="Farnesyl Diphosphate Synthase"/>
    <property type="match status" value="1"/>
</dbReference>
<proteinExistence type="predicted"/>
<dbReference type="SUPFAM" id="SSF48576">
    <property type="entry name" value="Terpenoid synthases"/>
    <property type="match status" value="1"/>
</dbReference>
<accession>A0A395S207</accession>
<reference evidence="1 2" key="1">
    <citation type="journal article" date="2018" name="PLoS Pathog.">
        <title>Evolution of structural diversity of trichothecenes, a family of toxins produced by plant pathogenic and entomopathogenic fungi.</title>
        <authorList>
            <person name="Proctor R.H."/>
            <person name="McCormick S.P."/>
            <person name="Kim H.S."/>
            <person name="Cardoza R.E."/>
            <person name="Stanley A.M."/>
            <person name="Lindo L."/>
            <person name="Kelly A."/>
            <person name="Brown D.W."/>
            <person name="Lee T."/>
            <person name="Vaughan M.M."/>
            <person name="Alexander N.J."/>
            <person name="Busman M."/>
            <person name="Gutierrez S."/>
        </authorList>
    </citation>
    <scope>NUCLEOTIDE SEQUENCE [LARGE SCALE GENOMIC DNA]</scope>
    <source>
        <strain evidence="1 2">NRRL 3299</strain>
    </source>
</reference>
<sequence length="119" mass="13738">MNSFMIAAIRFVYNDLYSYDKEIYESKNFQGSAVKTVYVVEKPLRINTTLAKNITRTIGFDWEKETFAICEKLIRDPATAEGQRVHLELLFDSMAGNIFHSATISRYVRHAERPVPART</sequence>
<protein>
    <submittedName>
        <fullName evidence="1">Aristolochene synthase</fullName>
    </submittedName>
</protein>
<organism evidence="1 2">
    <name type="scientific">Fusarium sporotrichioides</name>
    <dbReference type="NCBI Taxonomy" id="5514"/>
    <lineage>
        <taxon>Eukaryota</taxon>
        <taxon>Fungi</taxon>
        <taxon>Dikarya</taxon>
        <taxon>Ascomycota</taxon>
        <taxon>Pezizomycotina</taxon>
        <taxon>Sordariomycetes</taxon>
        <taxon>Hypocreomycetidae</taxon>
        <taxon>Hypocreales</taxon>
        <taxon>Nectriaceae</taxon>
        <taxon>Fusarium</taxon>
    </lineage>
</organism>
<evidence type="ECO:0000313" key="1">
    <source>
        <dbReference type="EMBL" id="RGP66275.1"/>
    </source>
</evidence>
<dbReference type="AlphaFoldDB" id="A0A395S207"/>
<evidence type="ECO:0000313" key="2">
    <source>
        <dbReference type="Proteomes" id="UP000266152"/>
    </source>
</evidence>
<comment type="caution">
    <text evidence="1">The sequence shown here is derived from an EMBL/GenBank/DDBJ whole genome shotgun (WGS) entry which is preliminary data.</text>
</comment>
<gene>
    <name evidence="1" type="ORF">FSPOR_6653</name>
</gene>